<accession>A0ACC5ZUG3</accession>
<proteinExistence type="predicted"/>
<dbReference type="Proteomes" id="UP001203036">
    <property type="component" value="Unassembled WGS sequence"/>
</dbReference>
<reference evidence="1" key="1">
    <citation type="submission" date="2022-06" db="EMBL/GenBank/DDBJ databases">
        <title>Lutimaribacter sp. EGI FJ00013, a novel bacterium isolated from a salt lake sediment enrichment.</title>
        <authorList>
            <person name="Gao L."/>
            <person name="Fang B.-Z."/>
            <person name="Li W.-J."/>
        </authorList>
    </citation>
    <scope>NUCLEOTIDE SEQUENCE</scope>
    <source>
        <strain evidence="1">EGI FJ00013</strain>
    </source>
</reference>
<evidence type="ECO:0000313" key="2">
    <source>
        <dbReference type="Proteomes" id="UP001203036"/>
    </source>
</evidence>
<sequence>MLRLASILYSLISTSLAGSFIVVALVTGYTTLMPIIYAAAAGFVLALPVSWAVSKQLYDDS</sequence>
<keyword evidence="2" id="KW-1185">Reference proteome</keyword>
<gene>
    <name evidence="1" type="ORF">M8744_05470</name>
</gene>
<dbReference type="EMBL" id="JAMQGO010000002">
    <property type="protein sequence ID" value="MCM2561588.1"/>
    <property type="molecule type" value="Genomic_DNA"/>
</dbReference>
<comment type="caution">
    <text evidence="1">The sequence shown here is derived from an EMBL/GenBank/DDBJ whole genome shotgun (WGS) entry which is preliminary data.</text>
</comment>
<protein>
    <submittedName>
        <fullName evidence="1">CTP synthetase</fullName>
    </submittedName>
</protein>
<name>A0ACC5ZUG3_9RHOB</name>
<evidence type="ECO:0000313" key="1">
    <source>
        <dbReference type="EMBL" id="MCM2561588.1"/>
    </source>
</evidence>
<organism evidence="1 2">
    <name type="scientific">Lutimaribacter degradans</name>
    <dbReference type="NCBI Taxonomy" id="2945989"/>
    <lineage>
        <taxon>Bacteria</taxon>
        <taxon>Pseudomonadati</taxon>
        <taxon>Pseudomonadota</taxon>
        <taxon>Alphaproteobacteria</taxon>
        <taxon>Rhodobacterales</taxon>
        <taxon>Roseobacteraceae</taxon>
        <taxon>Lutimaribacter</taxon>
    </lineage>
</organism>